<feature type="compositionally biased region" description="Basic and acidic residues" evidence="1">
    <location>
        <begin position="104"/>
        <end position="125"/>
    </location>
</feature>
<gene>
    <name evidence="2" type="ORF">AVDCRST_MAG17-1479</name>
</gene>
<name>A0A6J4SQG7_9ACTN</name>
<feature type="non-terminal residue" evidence="2">
    <location>
        <position position="1"/>
    </location>
</feature>
<evidence type="ECO:0000256" key="1">
    <source>
        <dbReference type="SAM" id="MobiDB-lite"/>
    </source>
</evidence>
<dbReference type="EMBL" id="CADCVV010000108">
    <property type="protein sequence ID" value="CAA9502651.1"/>
    <property type="molecule type" value="Genomic_DNA"/>
</dbReference>
<organism evidence="2">
    <name type="scientific">uncultured Solirubrobacterales bacterium</name>
    <dbReference type="NCBI Taxonomy" id="768556"/>
    <lineage>
        <taxon>Bacteria</taxon>
        <taxon>Bacillati</taxon>
        <taxon>Actinomycetota</taxon>
        <taxon>Thermoleophilia</taxon>
        <taxon>Solirubrobacterales</taxon>
        <taxon>environmental samples</taxon>
    </lineage>
</organism>
<feature type="compositionally biased region" description="Basic and acidic residues" evidence="1">
    <location>
        <begin position="142"/>
        <end position="153"/>
    </location>
</feature>
<feature type="region of interest" description="Disordered" evidence="1">
    <location>
        <begin position="1"/>
        <end position="153"/>
    </location>
</feature>
<protein>
    <submittedName>
        <fullName evidence="2">Uncharacterized protein</fullName>
    </submittedName>
</protein>
<accession>A0A6J4SQG7</accession>
<feature type="non-terminal residue" evidence="2">
    <location>
        <position position="153"/>
    </location>
</feature>
<dbReference type="AlphaFoldDB" id="A0A6J4SQG7"/>
<feature type="compositionally biased region" description="Basic residues" evidence="1">
    <location>
        <begin position="43"/>
        <end position="53"/>
    </location>
</feature>
<proteinExistence type="predicted"/>
<sequence length="153" mass="17653">EQPGHRHRPHGVRRGLHRPAGPDQLDARALDRLSAGRRLDLVRRRHRGARGHHRAPERERGRLRRGGRGPQPELDLPDGGPARRRLRHDGADHRAHARRRRGHRGDGHRAAHDLDRHRPPRDPRARRTPALVAAGRRRAAARRRDVPRRSRPL</sequence>
<feature type="compositionally biased region" description="Basic residues" evidence="1">
    <location>
        <begin position="1"/>
        <end position="17"/>
    </location>
</feature>
<reference evidence="2" key="1">
    <citation type="submission" date="2020-02" db="EMBL/GenBank/DDBJ databases">
        <authorList>
            <person name="Meier V. D."/>
        </authorList>
    </citation>
    <scope>NUCLEOTIDE SEQUENCE</scope>
    <source>
        <strain evidence="2">AVDCRST_MAG17</strain>
    </source>
</reference>
<evidence type="ECO:0000313" key="2">
    <source>
        <dbReference type="EMBL" id="CAA9502651.1"/>
    </source>
</evidence>